<gene>
    <name evidence="8 10" type="primary">acpS</name>
    <name evidence="10" type="ORF">LWC34_10245</name>
</gene>
<keyword evidence="4 8" id="KW-0276">Fatty acid metabolism</keyword>
<accession>A0ABS8Z864</accession>
<organism evidence="10 11">
    <name type="scientific">Kibdelosporangium philippinense</name>
    <dbReference type="NCBI Taxonomy" id="211113"/>
    <lineage>
        <taxon>Bacteria</taxon>
        <taxon>Bacillati</taxon>
        <taxon>Actinomycetota</taxon>
        <taxon>Actinomycetes</taxon>
        <taxon>Pseudonocardiales</taxon>
        <taxon>Pseudonocardiaceae</taxon>
        <taxon>Kibdelosporangium</taxon>
    </lineage>
</organism>
<dbReference type="InterPro" id="IPR004568">
    <property type="entry name" value="Ppantetheine-prot_Trfase_dom"/>
</dbReference>
<comment type="catalytic activity">
    <reaction evidence="8">
        <text>apo-[ACP] + CoA = holo-[ACP] + adenosine 3',5'-bisphosphate + H(+)</text>
        <dbReference type="Rhea" id="RHEA:12068"/>
        <dbReference type="Rhea" id="RHEA-COMP:9685"/>
        <dbReference type="Rhea" id="RHEA-COMP:9690"/>
        <dbReference type="ChEBI" id="CHEBI:15378"/>
        <dbReference type="ChEBI" id="CHEBI:29999"/>
        <dbReference type="ChEBI" id="CHEBI:57287"/>
        <dbReference type="ChEBI" id="CHEBI:58343"/>
        <dbReference type="ChEBI" id="CHEBI:64479"/>
        <dbReference type="EC" id="2.7.8.7"/>
    </reaction>
</comment>
<evidence type="ECO:0000256" key="3">
    <source>
        <dbReference type="ARBA" id="ARBA00022723"/>
    </source>
</evidence>
<keyword evidence="3 8" id="KW-0479">Metal-binding</keyword>
<evidence type="ECO:0000256" key="4">
    <source>
        <dbReference type="ARBA" id="ARBA00022832"/>
    </source>
</evidence>
<dbReference type="InterPro" id="IPR008278">
    <property type="entry name" value="4-PPantetheinyl_Trfase_dom"/>
</dbReference>
<dbReference type="NCBIfam" id="TIGR00516">
    <property type="entry name" value="acpS"/>
    <property type="match status" value="1"/>
</dbReference>
<proteinExistence type="inferred from homology"/>
<comment type="function">
    <text evidence="8">Transfers the 4'-phosphopantetheine moiety from coenzyme A to a Ser of acyl-carrier-protein.</text>
</comment>
<sequence>MRIGIDLARVGELDRLLQRAWFRRYVYTPGELQRADGYQATRAAEFLTGRFAAKEAVLKVLGTGIFAGVAPREIELETDSAGAPVARLTGEASAVAQRLGIASVTVSISHKDNDVVAVAVSTSLSPLDAVTAVDDPRLWAARCSVEASALLLRAYLVDDREALLDAVGAARASVSAATTAAWTVKGHNG</sequence>
<dbReference type="Pfam" id="PF01648">
    <property type="entry name" value="ACPS"/>
    <property type="match status" value="1"/>
</dbReference>
<comment type="similarity">
    <text evidence="8">Belongs to the P-Pant transferase superfamily. AcpS family.</text>
</comment>
<feature type="domain" description="4'-phosphopantetheinyl transferase" evidence="9">
    <location>
        <begin position="2"/>
        <end position="100"/>
    </location>
</feature>
<dbReference type="GO" id="GO:0008897">
    <property type="term" value="F:holo-[acyl-carrier-protein] synthase activity"/>
    <property type="evidence" value="ECO:0007669"/>
    <property type="project" value="UniProtKB-EC"/>
</dbReference>
<comment type="subcellular location">
    <subcellularLocation>
        <location evidence="8">Cytoplasm</location>
    </subcellularLocation>
</comment>
<feature type="binding site" evidence="8">
    <location>
        <position position="6"/>
    </location>
    <ligand>
        <name>Mg(2+)</name>
        <dbReference type="ChEBI" id="CHEBI:18420"/>
    </ligand>
</feature>
<keyword evidence="1 8" id="KW-0444">Lipid biosynthesis</keyword>
<keyword evidence="5 8" id="KW-0460">Magnesium</keyword>
<name>A0ABS8Z864_9PSEU</name>
<keyword evidence="11" id="KW-1185">Reference proteome</keyword>
<keyword evidence="7 8" id="KW-0275">Fatty acid biosynthesis</keyword>
<dbReference type="InterPro" id="IPR002582">
    <property type="entry name" value="ACPS"/>
</dbReference>
<evidence type="ECO:0000256" key="2">
    <source>
        <dbReference type="ARBA" id="ARBA00022679"/>
    </source>
</evidence>
<reference evidence="10 11" key="1">
    <citation type="submission" date="2021-12" db="EMBL/GenBank/DDBJ databases">
        <title>Genome sequence of Kibdelosporangium philippinense ATCC 49844.</title>
        <authorList>
            <person name="Fedorov E.A."/>
            <person name="Omeragic M."/>
            <person name="Shalygina K.F."/>
            <person name="Maclea K.S."/>
        </authorList>
    </citation>
    <scope>NUCLEOTIDE SEQUENCE [LARGE SCALE GENOMIC DNA]</scope>
    <source>
        <strain evidence="10 11">ATCC 49844</strain>
    </source>
</reference>
<dbReference type="SUPFAM" id="SSF56214">
    <property type="entry name" value="4'-phosphopantetheinyl transferase"/>
    <property type="match status" value="1"/>
</dbReference>
<evidence type="ECO:0000313" key="10">
    <source>
        <dbReference type="EMBL" id="MCE7003208.1"/>
    </source>
</evidence>
<dbReference type="Gene3D" id="3.90.470.20">
    <property type="entry name" value="4'-phosphopantetheinyl transferase domain"/>
    <property type="match status" value="1"/>
</dbReference>
<evidence type="ECO:0000259" key="9">
    <source>
        <dbReference type="Pfam" id="PF01648"/>
    </source>
</evidence>
<comment type="cofactor">
    <cofactor evidence="8">
        <name>Mg(2+)</name>
        <dbReference type="ChEBI" id="CHEBI:18420"/>
    </cofactor>
</comment>
<dbReference type="EC" id="2.7.8.7" evidence="8"/>
<dbReference type="NCBIfam" id="TIGR00556">
    <property type="entry name" value="pantethn_trn"/>
    <property type="match status" value="1"/>
</dbReference>
<feature type="binding site" evidence="8">
    <location>
        <position position="55"/>
    </location>
    <ligand>
        <name>Mg(2+)</name>
        <dbReference type="ChEBI" id="CHEBI:18420"/>
    </ligand>
</feature>
<evidence type="ECO:0000256" key="6">
    <source>
        <dbReference type="ARBA" id="ARBA00023098"/>
    </source>
</evidence>
<evidence type="ECO:0000256" key="5">
    <source>
        <dbReference type="ARBA" id="ARBA00022842"/>
    </source>
</evidence>
<comment type="caution">
    <text evidence="10">The sequence shown here is derived from an EMBL/GenBank/DDBJ whole genome shotgun (WGS) entry which is preliminary data.</text>
</comment>
<dbReference type="RefSeq" id="WP_233724760.1">
    <property type="nucleotide sequence ID" value="NZ_JAJVCN010000001.1"/>
</dbReference>
<dbReference type="EMBL" id="JAJVCN010000001">
    <property type="protein sequence ID" value="MCE7003208.1"/>
    <property type="molecule type" value="Genomic_DNA"/>
</dbReference>
<dbReference type="InterPro" id="IPR037143">
    <property type="entry name" value="4-PPantetheinyl_Trfase_dom_sf"/>
</dbReference>
<keyword evidence="2 8" id="KW-0808">Transferase</keyword>
<protein>
    <recommendedName>
        <fullName evidence="8">Holo-[acyl-carrier-protein] synthase</fullName>
        <shortName evidence="8">Holo-ACP synthase</shortName>
        <ecNumber evidence="8">2.7.8.7</ecNumber>
    </recommendedName>
    <alternativeName>
        <fullName evidence="8">4'-phosphopantetheinyl transferase AcpS</fullName>
    </alternativeName>
</protein>
<keyword evidence="6 8" id="KW-0443">Lipid metabolism</keyword>
<keyword evidence="8" id="KW-0963">Cytoplasm</keyword>
<dbReference type="HAMAP" id="MF_00101">
    <property type="entry name" value="AcpS"/>
    <property type="match status" value="1"/>
</dbReference>
<evidence type="ECO:0000256" key="7">
    <source>
        <dbReference type="ARBA" id="ARBA00023160"/>
    </source>
</evidence>
<evidence type="ECO:0000256" key="8">
    <source>
        <dbReference type="HAMAP-Rule" id="MF_00101"/>
    </source>
</evidence>
<dbReference type="Proteomes" id="UP001521150">
    <property type="component" value="Unassembled WGS sequence"/>
</dbReference>
<evidence type="ECO:0000313" key="11">
    <source>
        <dbReference type="Proteomes" id="UP001521150"/>
    </source>
</evidence>
<evidence type="ECO:0000256" key="1">
    <source>
        <dbReference type="ARBA" id="ARBA00022516"/>
    </source>
</evidence>